<reference evidence="2 3" key="1">
    <citation type="submission" date="2014-09" db="EMBL/GenBank/DDBJ databases">
        <authorList>
            <person name="McGinnis J.M."/>
            <person name="Wolfgang W.J."/>
        </authorList>
    </citation>
    <scope>NUCLEOTIDE SEQUENCE [LARGE SCALE GENOMIC DNA]</scope>
    <source>
        <strain evidence="2 3">5503</strain>
    </source>
</reference>
<dbReference type="Proteomes" id="UP000029858">
    <property type="component" value="Unassembled WGS sequence"/>
</dbReference>
<organism evidence="2 3">
    <name type="scientific">Paracoccus sanguinis</name>
    <dbReference type="NCBI Taxonomy" id="1545044"/>
    <lineage>
        <taxon>Bacteria</taxon>
        <taxon>Pseudomonadati</taxon>
        <taxon>Pseudomonadota</taxon>
        <taxon>Alphaproteobacteria</taxon>
        <taxon>Rhodobacterales</taxon>
        <taxon>Paracoccaceae</taxon>
        <taxon>Paracoccus</taxon>
    </lineage>
</organism>
<gene>
    <name evidence="2" type="ORF">IX56_09290</name>
</gene>
<evidence type="ECO:0000256" key="1">
    <source>
        <dbReference type="SAM" id="Phobius"/>
    </source>
</evidence>
<accession>A0A099GJA8</accession>
<keyword evidence="1" id="KW-0472">Membrane</keyword>
<keyword evidence="1" id="KW-0812">Transmembrane</keyword>
<evidence type="ECO:0000313" key="3">
    <source>
        <dbReference type="Proteomes" id="UP000029858"/>
    </source>
</evidence>
<feature type="transmembrane region" description="Helical" evidence="1">
    <location>
        <begin position="61"/>
        <end position="84"/>
    </location>
</feature>
<keyword evidence="1" id="KW-1133">Transmembrane helix</keyword>
<dbReference type="EMBL" id="JRKQ01000041">
    <property type="protein sequence ID" value="KGJ22238.1"/>
    <property type="molecule type" value="Genomic_DNA"/>
</dbReference>
<comment type="caution">
    <text evidence="2">The sequence shown here is derived from an EMBL/GenBank/DDBJ whole genome shotgun (WGS) entry which is preliminary data.</text>
</comment>
<proteinExistence type="predicted"/>
<evidence type="ECO:0000313" key="2">
    <source>
        <dbReference type="EMBL" id="KGJ22238.1"/>
    </source>
</evidence>
<name>A0A099GJA8_9RHOB</name>
<evidence type="ECO:0008006" key="4">
    <source>
        <dbReference type="Google" id="ProtNLM"/>
    </source>
</evidence>
<dbReference type="RefSeq" id="WP_036709526.1">
    <property type="nucleotide sequence ID" value="NZ_JRKQ01000041.1"/>
</dbReference>
<reference evidence="2 3" key="2">
    <citation type="submission" date="2014-10" db="EMBL/GenBank/DDBJ databases">
        <title>Paracoccus sanguinis sp. nov., isolated from clinical specimens of New York State patients.</title>
        <authorList>
            <person name="Mingle L.A."/>
            <person name="Cole J.A."/>
            <person name="Lapierre P."/>
            <person name="Musser K.A."/>
        </authorList>
    </citation>
    <scope>NUCLEOTIDE SEQUENCE [LARGE SCALE GENOMIC DNA]</scope>
    <source>
        <strain evidence="2 3">5503</strain>
    </source>
</reference>
<sequence length="119" mass="12219">MARLAALARGRAGLIALVAVLAVALSGPRPIASPVASLDSIAFTAAMGEICGHPPGDDPDSTPVYCLACVVAGAALCAVAPAFGRNAARVVRRRRAVRPRRLTLQRPRPCPFACGPPRA</sequence>
<dbReference type="AlphaFoldDB" id="A0A099GJA8"/>
<protein>
    <recommendedName>
        <fullName evidence="4">DUF2946 domain-containing protein</fullName>
    </recommendedName>
</protein>